<gene>
    <name evidence="1" type="primary">DGK1</name>
    <name evidence="1" type="ORF">H2198_006094</name>
</gene>
<evidence type="ECO:0000313" key="1">
    <source>
        <dbReference type="EMBL" id="KAJ9654912.1"/>
    </source>
</evidence>
<organism evidence="1 2">
    <name type="scientific">Neophaeococcomyces mojaviensis</name>
    <dbReference type="NCBI Taxonomy" id="3383035"/>
    <lineage>
        <taxon>Eukaryota</taxon>
        <taxon>Fungi</taxon>
        <taxon>Dikarya</taxon>
        <taxon>Ascomycota</taxon>
        <taxon>Pezizomycotina</taxon>
        <taxon>Eurotiomycetes</taxon>
        <taxon>Chaetothyriomycetidae</taxon>
        <taxon>Chaetothyriales</taxon>
        <taxon>Chaetothyriales incertae sedis</taxon>
        <taxon>Neophaeococcomyces</taxon>
    </lineage>
</organism>
<reference evidence="1" key="1">
    <citation type="submission" date="2022-10" db="EMBL/GenBank/DDBJ databases">
        <title>Culturing micro-colonial fungi from biological soil crusts in the Mojave desert and describing Neophaeococcomyces mojavensis, and introducing the new genera and species Taxawa tesnikishii.</title>
        <authorList>
            <person name="Kurbessoian T."/>
            <person name="Stajich J.E."/>
        </authorList>
    </citation>
    <scope>NUCLEOTIDE SEQUENCE</scope>
    <source>
        <strain evidence="1">JES_112</strain>
    </source>
</reference>
<name>A0ACC3A3X4_9EURO</name>
<dbReference type="EC" id="2.7.1.174" evidence="1"/>
<keyword evidence="2" id="KW-1185">Reference proteome</keyword>
<keyword evidence="1" id="KW-0418">Kinase</keyword>
<accession>A0ACC3A3X4</accession>
<protein>
    <submittedName>
        <fullName evidence="1">Diacylglycerol kinase</fullName>
        <ecNumber evidence="1">2.7.1.174</ecNumber>
    </submittedName>
</protein>
<sequence length="413" mass="45525">MSMPYPIPATPRVISPSPTLSESSEQASDGYFTRSVARKTRTKSPQPEPIHEETKDDGEGSDSSLEKRARARSRSPILMPASDGVLMNGSTKPRRRMSGLTSRTSSSGLIKKSEPLPTKHTATANGNVVPPQINGHLSPYSQIKKSWREFSRSPSPLGLIPLHRHYRTLIHKHEIPRKALHVSIGFLTLQFYTRGAQTTAITPWLLGMLVPIASVDILRHRWPAFNRTYVKILGALMRETEVDGYNGVIWYLLGALVALQFYPKDIGVMSILLLSWCDTAASTFGRLYGRYTIRLRRGKSLAGTLAACFTGILAAWFFWGWLAPRTGPFIDDPAEGFMFKGVLSLPSRAREVLGWKSEEGVLTGTAAIAVMSIATGVIASFSEFVDVFSWDDNLTIPLISSAGLWLFLKAFGG</sequence>
<proteinExistence type="predicted"/>
<dbReference type="EMBL" id="JAPDRQ010000109">
    <property type="protein sequence ID" value="KAJ9654912.1"/>
    <property type="molecule type" value="Genomic_DNA"/>
</dbReference>
<keyword evidence="1" id="KW-0808">Transferase</keyword>
<comment type="caution">
    <text evidence="1">The sequence shown here is derived from an EMBL/GenBank/DDBJ whole genome shotgun (WGS) entry which is preliminary data.</text>
</comment>
<dbReference type="Proteomes" id="UP001172386">
    <property type="component" value="Unassembled WGS sequence"/>
</dbReference>
<evidence type="ECO:0000313" key="2">
    <source>
        <dbReference type="Proteomes" id="UP001172386"/>
    </source>
</evidence>